<evidence type="ECO:0000256" key="1">
    <source>
        <dbReference type="ARBA" id="ARBA00022574"/>
    </source>
</evidence>
<dbReference type="SMART" id="SM00320">
    <property type="entry name" value="WD40"/>
    <property type="match status" value="1"/>
</dbReference>
<dbReference type="Proteomes" id="UP001153709">
    <property type="component" value="Chromosome 7"/>
</dbReference>
<dbReference type="PANTHER" id="PTHR19853">
    <property type="entry name" value="WD REPEAT CONTAINING PROTEIN 3 WDR3"/>
    <property type="match status" value="1"/>
</dbReference>
<dbReference type="Gene3D" id="2.130.10.10">
    <property type="entry name" value="YVTN repeat-like/Quinoprotein amine dehydrogenase"/>
    <property type="match status" value="1"/>
</dbReference>
<dbReference type="AlphaFoldDB" id="A0A9N9T2X6"/>
<dbReference type="GO" id="GO:0032040">
    <property type="term" value="C:small-subunit processome"/>
    <property type="evidence" value="ECO:0007669"/>
    <property type="project" value="TreeGrafter"/>
</dbReference>
<keyword evidence="1" id="KW-0853">WD repeat</keyword>
<reference evidence="3" key="1">
    <citation type="submission" date="2022-01" db="EMBL/GenBank/DDBJ databases">
        <authorList>
            <person name="King R."/>
        </authorList>
    </citation>
    <scope>NUCLEOTIDE SEQUENCE</scope>
</reference>
<dbReference type="InterPro" id="IPR036322">
    <property type="entry name" value="WD40_repeat_dom_sf"/>
</dbReference>
<dbReference type="InterPro" id="IPR051570">
    <property type="entry name" value="TBC1_cilium_biogenesis"/>
</dbReference>
<dbReference type="EMBL" id="OU898282">
    <property type="protein sequence ID" value="CAG9837721.1"/>
    <property type="molecule type" value="Genomic_DNA"/>
</dbReference>
<accession>A0A9N9T2X6</accession>
<evidence type="ECO:0000256" key="2">
    <source>
        <dbReference type="ARBA" id="ARBA00022737"/>
    </source>
</evidence>
<dbReference type="GO" id="GO:0034388">
    <property type="term" value="C:Pwp2p-containing subcomplex of 90S preribosome"/>
    <property type="evidence" value="ECO:0007669"/>
    <property type="project" value="TreeGrafter"/>
</dbReference>
<dbReference type="OrthoDB" id="407922at2759"/>
<protein>
    <submittedName>
        <fullName evidence="3">Uncharacterized protein</fullName>
    </submittedName>
</protein>
<dbReference type="PANTHER" id="PTHR19853:SF0">
    <property type="entry name" value="WD REPEAT-CONTAINING PROTEIN 3"/>
    <property type="match status" value="1"/>
</dbReference>
<evidence type="ECO:0000313" key="4">
    <source>
        <dbReference type="Proteomes" id="UP001153709"/>
    </source>
</evidence>
<dbReference type="SUPFAM" id="SSF50978">
    <property type="entry name" value="WD40 repeat-like"/>
    <property type="match status" value="1"/>
</dbReference>
<proteinExistence type="predicted"/>
<keyword evidence="2" id="KW-0677">Repeat</keyword>
<evidence type="ECO:0000313" key="3">
    <source>
        <dbReference type="EMBL" id="CAG9837721.1"/>
    </source>
</evidence>
<dbReference type="GO" id="GO:0030515">
    <property type="term" value="F:snoRNA binding"/>
    <property type="evidence" value="ECO:0007669"/>
    <property type="project" value="TreeGrafter"/>
</dbReference>
<dbReference type="InterPro" id="IPR015943">
    <property type="entry name" value="WD40/YVTN_repeat-like_dom_sf"/>
</dbReference>
<dbReference type="InterPro" id="IPR001680">
    <property type="entry name" value="WD40_rpt"/>
</dbReference>
<name>A0A9N9T2X6_DIABA</name>
<dbReference type="GO" id="GO:0030490">
    <property type="term" value="P:maturation of SSU-rRNA"/>
    <property type="evidence" value="ECO:0007669"/>
    <property type="project" value="TreeGrafter"/>
</dbReference>
<keyword evidence="4" id="KW-1185">Reference proteome</keyword>
<gene>
    <name evidence="3" type="ORF">DIABBA_LOCUS10681</name>
</gene>
<organism evidence="3 4">
    <name type="scientific">Diabrotica balteata</name>
    <name type="common">Banded cucumber beetle</name>
    <dbReference type="NCBI Taxonomy" id="107213"/>
    <lineage>
        <taxon>Eukaryota</taxon>
        <taxon>Metazoa</taxon>
        <taxon>Ecdysozoa</taxon>
        <taxon>Arthropoda</taxon>
        <taxon>Hexapoda</taxon>
        <taxon>Insecta</taxon>
        <taxon>Pterygota</taxon>
        <taxon>Neoptera</taxon>
        <taxon>Endopterygota</taxon>
        <taxon>Coleoptera</taxon>
        <taxon>Polyphaga</taxon>
        <taxon>Cucujiformia</taxon>
        <taxon>Chrysomeloidea</taxon>
        <taxon>Chrysomelidae</taxon>
        <taxon>Galerucinae</taxon>
        <taxon>Diabroticina</taxon>
        <taxon>Diabroticites</taxon>
        <taxon>Diabrotica</taxon>
    </lineage>
</organism>
<sequence length="188" mass="20920">MKTKIKNTKEPSTTDYKIKQGMKTQMRNQEPVKCHKGHIGEARALAVSADGKFVVSCGADMVLRMYEKSDQVLVLEDEQEEEREHNEELATGEQTVIPGQPGLNLPSRKTIGSEKATENILECLAICEMYKEQLVEHAALQAASSQTLSLPVPPPLMLALHASTPGDFFLKTIRRTRPRFLLATISMN</sequence>